<dbReference type="AlphaFoldDB" id="A0A9W8C766"/>
<proteinExistence type="predicted"/>
<sequence length="126" mass="14110">MAVWRKRRIWGRLLDNRAQDVQMLSQRHTSHLTEVKSPLETPTAIQPKPDYLSAPMGYTFQIFIKNGGLSDETAQRSTACDTSAWVGVTPRHQQAILTAAEPVLSAPSLMRTRLYGDWCAIESGLL</sequence>
<organism evidence="1 2">
    <name type="scientific">Triplophysa rosa</name>
    <name type="common">Cave loach</name>
    <dbReference type="NCBI Taxonomy" id="992332"/>
    <lineage>
        <taxon>Eukaryota</taxon>
        <taxon>Metazoa</taxon>
        <taxon>Chordata</taxon>
        <taxon>Craniata</taxon>
        <taxon>Vertebrata</taxon>
        <taxon>Euteleostomi</taxon>
        <taxon>Actinopterygii</taxon>
        <taxon>Neopterygii</taxon>
        <taxon>Teleostei</taxon>
        <taxon>Ostariophysi</taxon>
        <taxon>Cypriniformes</taxon>
        <taxon>Nemacheilidae</taxon>
        <taxon>Triplophysa</taxon>
    </lineage>
</organism>
<dbReference type="Proteomes" id="UP001059041">
    <property type="component" value="Linkage Group LG6"/>
</dbReference>
<protein>
    <submittedName>
        <fullName evidence="1">Uncharacterized protein</fullName>
    </submittedName>
</protein>
<comment type="caution">
    <text evidence="1">The sequence shown here is derived from an EMBL/GenBank/DDBJ whole genome shotgun (WGS) entry which is preliminary data.</text>
</comment>
<accession>A0A9W8C766</accession>
<keyword evidence="2" id="KW-1185">Reference proteome</keyword>
<reference evidence="1" key="1">
    <citation type="submission" date="2021-02" db="EMBL/GenBank/DDBJ databases">
        <title>Comparative genomics reveals that relaxation of natural selection precedes convergent phenotypic evolution of cavefish.</title>
        <authorList>
            <person name="Peng Z."/>
        </authorList>
    </citation>
    <scope>NUCLEOTIDE SEQUENCE</scope>
    <source>
        <tissue evidence="1">Muscle</tissue>
    </source>
</reference>
<dbReference type="EMBL" id="JAFHDT010000006">
    <property type="protein sequence ID" value="KAI7808949.1"/>
    <property type="molecule type" value="Genomic_DNA"/>
</dbReference>
<evidence type="ECO:0000313" key="2">
    <source>
        <dbReference type="Proteomes" id="UP001059041"/>
    </source>
</evidence>
<name>A0A9W8C766_TRIRA</name>
<evidence type="ECO:0000313" key="1">
    <source>
        <dbReference type="EMBL" id="KAI7808949.1"/>
    </source>
</evidence>
<gene>
    <name evidence="1" type="ORF">IRJ41_020572</name>
</gene>